<feature type="transmembrane region" description="Helical" evidence="9">
    <location>
        <begin position="421"/>
        <end position="443"/>
    </location>
</feature>
<feature type="domain" description="Putative mannosyltransferase YkcA/B-like C-terminal" evidence="11">
    <location>
        <begin position="603"/>
        <end position="676"/>
    </location>
</feature>
<keyword evidence="4 12" id="KW-0808">Transferase</keyword>
<evidence type="ECO:0000256" key="4">
    <source>
        <dbReference type="ARBA" id="ARBA00022679"/>
    </source>
</evidence>
<dbReference type="EC" id="2.4.-.-" evidence="12"/>
<dbReference type="PANTHER" id="PTHR33908:SF3">
    <property type="entry name" value="UNDECAPRENYL PHOSPHATE-ALPHA-4-AMINO-4-DEOXY-L-ARABINOSE ARABINOSYL TRANSFERASE"/>
    <property type="match status" value="1"/>
</dbReference>
<feature type="compositionally biased region" description="Polar residues" evidence="8">
    <location>
        <begin position="571"/>
        <end position="588"/>
    </location>
</feature>
<name>A0AAU7WIT2_9BACI</name>
<feature type="transmembrane region" description="Helical" evidence="9">
    <location>
        <begin position="31"/>
        <end position="48"/>
    </location>
</feature>
<dbReference type="InterPro" id="IPR050297">
    <property type="entry name" value="LipidA_mod_glycosyltrf_83"/>
</dbReference>
<feature type="transmembrane region" description="Helical" evidence="9">
    <location>
        <begin position="450"/>
        <end position="469"/>
    </location>
</feature>
<sequence>MEQSLASKNRRNKFYPLLRGRPGDPAWERPALFVLLLFTAVAYIWGLNKSGWSNSFYSAAVQAATKSWKAFFFGSIDSANFITVDKPPAALWVMDLSARIFGLNAWSILVPEALEGVACVWILYITVRRWFSARAALLAGGILAVTPVAALMFRFNNPDALLTLLLTASAYFFTRALEDGKTKWLVWSSVLIGFGFLTKMLAGFFVIPGFVAIYLLFAPVSVRKRLAQIVVSAITVILSAGWWVAIVELVPAANRPFIGSSQKNSVLDLIFGYNGFGRITGNGSGNGGGQGGGFSGSAGFTRLFHSEMGGQISWLIPAALILLIVSMWVIRRNWRSDRAMPALLIWAATFFVTGILFSFGSGTIHPYYTVALAPSIGAIIGISADVLWDRREEWAGRLALSVATLFTAVWAFVLLNRTPTWLPWLRFAILIIGLAAAIAIAFGPSLGKRMASGAVVAALIACLAGPLAYTIQTIRTAHTGSMPSAGPNISSSSRGNIGGNQGPSGNSNTRQTQMPNSGSSNAGPNSGNSNAGQPQPPNDGSSNTGQQQPPNSGGNSNGGQPPNAGNANTGQPQMPGSSNSKNNGNAQRGGSPGGSESTSKKVVKLLKQGASTYTWVAATVGAQSSATYQLATDQPVMDIGGFTGSDPAPTLSAFKKYVRQGKIHYFINNGRGSFGNMKQMGKNLQDGNTNGKKVENNAPNGAMGRGSNTSSSITSWVQKNFKSKTVDGVTLYDLTQPKSK</sequence>
<dbReference type="InterPro" id="IPR038731">
    <property type="entry name" value="RgtA/B/C-like"/>
</dbReference>
<feature type="compositionally biased region" description="Low complexity" evidence="8">
    <location>
        <begin position="486"/>
        <end position="495"/>
    </location>
</feature>
<feature type="transmembrane region" description="Helical" evidence="9">
    <location>
        <begin position="229"/>
        <end position="247"/>
    </location>
</feature>
<dbReference type="GO" id="GO:0016763">
    <property type="term" value="F:pentosyltransferase activity"/>
    <property type="evidence" value="ECO:0007669"/>
    <property type="project" value="TreeGrafter"/>
</dbReference>
<organism evidence="12">
    <name type="scientific">Heyndrickxia faecalis</name>
    <dbReference type="NCBI Taxonomy" id="2824910"/>
    <lineage>
        <taxon>Bacteria</taxon>
        <taxon>Bacillati</taxon>
        <taxon>Bacillota</taxon>
        <taxon>Bacilli</taxon>
        <taxon>Bacillales</taxon>
        <taxon>Bacillaceae</taxon>
        <taxon>Heyndrickxia</taxon>
    </lineage>
</organism>
<dbReference type="PANTHER" id="PTHR33908">
    <property type="entry name" value="MANNOSYLTRANSFERASE YKCB-RELATED"/>
    <property type="match status" value="1"/>
</dbReference>
<dbReference type="GeneID" id="93260947"/>
<feature type="transmembrane region" description="Helical" evidence="9">
    <location>
        <begin position="312"/>
        <end position="330"/>
    </location>
</feature>
<reference evidence="12" key="1">
    <citation type="submission" date="2024-06" db="EMBL/GenBank/DDBJ databases">
        <authorList>
            <person name="Huang C.H."/>
            <person name="Ting Y.S."/>
            <person name="Cheng Y.H."/>
        </authorList>
    </citation>
    <scope>NUCLEOTIDE SEQUENCE</scope>
    <source>
        <strain evidence="12">TCI803</strain>
    </source>
</reference>
<evidence type="ECO:0000256" key="7">
    <source>
        <dbReference type="ARBA" id="ARBA00023136"/>
    </source>
</evidence>
<dbReference type="GO" id="GO:0010041">
    <property type="term" value="P:response to iron(III) ion"/>
    <property type="evidence" value="ECO:0007669"/>
    <property type="project" value="TreeGrafter"/>
</dbReference>
<evidence type="ECO:0000256" key="8">
    <source>
        <dbReference type="SAM" id="MobiDB-lite"/>
    </source>
</evidence>
<evidence type="ECO:0000259" key="10">
    <source>
        <dbReference type="Pfam" id="PF13231"/>
    </source>
</evidence>
<evidence type="ECO:0000256" key="2">
    <source>
        <dbReference type="ARBA" id="ARBA00022475"/>
    </source>
</evidence>
<evidence type="ECO:0000256" key="3">
    <source>
        <dbReference type="ARBA" id="ARBA00022676"/>
    </source>
</evidence>
<dbReference type="AlphaFoldDB" id="A0AAU7WIT2"/>
<dbReference type="GO" id="GO:0009103">
    <property type="term" value="P:lipopolysaccharide biosynthetic process"/>
    <property type="evidence" value="ECO:0007669"/>
    <property type="project" value="UniProtKB-ARBA"/>
</dbReference>
<keyword evidence="6 9" id="KW-1133">Transmembrane helix</keyword>
<feature type="compositionally biased region" description="Low complexity" evidence="8">
    <location>
        <begin position="515"/>
        <end position="532"/>
    </location>
</feature>
<evidence type="ECO:0000256" key="9">
    <source>
        <dbReference type="SAM" id="Phobius"/>
    </source>
</evidence>
<feature type="transmembrane region" description="Helical" evidence="9">
    <location>
        <begin position="395"/>
        <end position="415"/>
    </location>
</feature>
<feature type="transmembrane region" description="Helical" evidence="9">
    <location>
        <begin position="103"/>
        <end position="125"/>
    </location>
</feature>
<keyword evidence="5 9" id="KW-0812">Transmembrane</keyword>
<dbReference type="RefSeq" id="WP_350346337.1">
    <property type="nucleotide sequence ID" value="NZ_CP158453.1"/>
</dbReference>
<feature type="transmembrane region" description="Helical" evidence="9">
    <location>
        <begin position="367"/>
        <end position="388"/>
    </location>
</feature>
<accession>A0AAU7WIT2</accession>
<evidence type="ECO:0000259" key="11">
    <source>
        <dbReference type="Pfam" id="PF24878"/>
    </source>
</evidence>
<keyword evidence="2" id="KW-1003">Cell membrane</keyword>
<feature type="transmembrane region" description="Helical" evidence="9">
    <location>
        <begin position="184"/>
        <end position="217"/>
    </location>
</feature>
<feature type="region of interest" description="Disordered" evidence="8">
    <location>
        <begin position="480"/>
        <end position="600"/>
    </location>
</feature>
<gene>
    <name evidence="12" type="ORF">ABR335_15060</name>
</gene>
<evidence type="ECO:0000256" key="1">
    <source>
        <dbReference type="ARBA" id="ARBA00004651"/>
    </source>
</evidence>
<dbReference type="Pfam" id="PF24878">
    <property type="entry name" value="YkcB_C"/>
    <property type="match status" value="1"/>
</dbReference>
<evidence type="ECO:0000256" key="6">
    <source>
        <dbReference type="ARBA" id="ARBA00022989"/>
    </source>
</evidence>
<protein>
    <submittedName>
        <fullName evidence="12">Glycosyltransferase family 39 protein</fullName>
        <ecNumber evidence="12">2.4.-.-</ecNumber>
    </submittedName>
</protein>
<dbReference type="GO" id="GO:0005886">
    <property type="term" value="C:plasma membrane"/>
    <property type="evidence" value="ECO:0007669"/>
    <property type="project" value="UniProtKB-SubCell"/>
</dbReference>
<proteinExistence type="predicted"/>
<evidence type="ECO:0000256" key="5">
    <source>
        <dbReference type="ARBA" id="ARBA00022692"/>
    </source>
</evidence>
<dbReference type="Pfam" id="PF13231">
    <property type="entry name" value="PMT_2"/>
    <property type="match status" value="1"/>
</dbReference>
<feature type="transmembrane region" description="Helical" evidence="9">
    <location>
        <begin position="342"/>
        <end position="361"/>
    </location>
</feature>
<feature type="transmembrane region" description="Helical" evidence="9">
    <location>
        <begin position="131"/>
        <end position="153"/>
    </location>
</feature>
<keyword evidence="7 9" id="KW-0472">Membrane</keyword>
<feature type="compositionally biased region" description="Polar residues" evidence="8">
    <location>
        <begin position="503"/>
        <end position="514"/>
    </location>
</feature>
<feature type="region of interest" description="Disordered" evidence="8">
    <location>
        <begin position="688"/>
        <end position="713"/>
    </location>
</feature>
<evidence type="ECO:0000313" key="12">
    <source>
        <dbReference type="EMBL" id="XBX97752.1"/>
    </source>
</evidence>
<comment type="subcellular location">
    <subcellularLocation>
        <location evidence="1">Cell membrane</location>
        <topology evidence="1">Multi-pass membrane protein</topology>
    </subcellularLocation>
</comment>
<dbReference type="InterPro" id="IPR056785">
    <property type="entry name" value="YkcA/B-like_C"/>
</dbReference>
<dbReference type="EMBL" id="CP158453">
    <property type="protein sequence ID" value="XBX97752.1"/>
    <property type="molecule type" value="Genomic_DNA"/>
</dbReference>
<keyword evidence="3 12" id="KW-0328">Glycosyltransferase</keyword>
<feature type="domain" description="Glycosyltransferase RgtA/B/C/D-like" evidence="10">
    <location>
        <begin position="85"/>
        <end position="242"/>
    </location>
</feature>
<feature type="compositionally biased region" description="Low complexity" evidence="8">
    <location>
        <begin position="543"/>
        <end position="570"/>
    </location>
</feature>